<sequence length="94" mass="9720">MSITASGIENLDTAVNEVTASVEKLASAADSMAEPKVTALEDSLSSLGDLVKSPQISTAYLDKVSTALSDVDTAWNDLVTTLKTSCPEVKASTV</sequence>
<name>A0A6J6HVW5_9ZZZZ</name>
<organism evidence="1">
    <name type="scientific">freshwater metagenome</name>
    <dbReference type="NCBI Taxonomy" id="449393"/>
    <lineage>
        <taxon>unclassified sequences</taxon>
        <taxon>metagenomes</taxon>
        <taxon>ecological metagenomes</taxon>
    </lineage>
</organism>
<evidence type="ECO:0000313" key="1">
    <source>
        <dbReference type="EMBL" id="CAB4615284.1"/>
    </source>
</evidence>
<gene>
    <name evidence="1" type="ORF">UFOPK1835_01356</name>
</gene>
<accession>A0A6J6HVW5</accession>
<dbReference type="AlphaFoldDB" id="A0A6J6HVW5"/>
<proteinExistence type="predicted"/>
<dbReference type="EMBL" id="CAEZUP010000060">
    <property type="protein sequence ID" value="CAB4615284.1"/>
    <property type="molecule type" value="Genomic_DNA"/>
</dbReference>
<protein>
    <submittedName>
        <fullName evidence="1">Unannotated protein</fullName>
    </submittedName>
</protein>
<reference evidence="1" key="1">
    <citation type="submission" date="2020-05" db="EMBL/GenBank/DDBJ databases">
        <authorList>
            <person name="Chiriac C."/>
            <person name="Salcher M."/>
            <person name="Ghai R."/>
            <person name="Kavagutti S V."/>
        </authorList>
    </citation>
    <scope>NUCLEOTIDE SEQUENCE</scope>
</reference>